<feature type="signal peptide" evidence="3">
    <location>
        <begin position="1"/>
        <end position="31"/>
    </location>
</feature>
<dbReference type="NCBIfam" id="NF041501">
    <property type="entry name" value="cola_mem"/>
    <property type="match status" value="1"/>
</dbReference>
<keyword evidence="2" id="KW-0472">Membrane</keyword>
<proteinExistence type="predicted"/>
<feature type="transmembrane region" description="Helical" evidence="2">
    <location>
        <begin position="747"/>
        <end position="770"/>
    </location>
</feature>
<evidence type="ECO:0000256" key="3">
    <source>
        <dbReference type="SAM" id="SignalP"/>
    </source>
</evidence>
<feature type="compositionally biased region" description="Low complexity" evidence="1">
    <location>
        <begin position="48"/>
        <end position="72"/>
    </location>
</feature>
<gene>
    <name evidence="4" type="ORF">FH965_37645</name>
</gene>
<feature type="region of interest" description="Disordered" evidence="1">
    <location>
        <begin position="40"/>
        <end position="90"/>
    </location>
</feature>
<dbReference type="InterPro" id="IPR048104">
    <property type="entry name" value="Cola_memb_dom"/>
</dbReference>
<name>A0A516RIW0_STRST</name>
<feature type="transmembrane region" description="Helical" evidence="2">
    <location>
        <begin position="633"/>
        <end position="652"/>
    </location>
</feature>
<dbReference type="AlphaFoldDB" id="A0A516RIW0"/>
<feature type="chain" id="PRO_5021841391" description="IPT/TIG domain-containing protein" evidence="3">
    <location>
        <begin position="32"/>
        <end position="780"/>
    </location>
</feature>
<evidence type="ECO:0000256" key="2">
    <source>
        <dbReference type="SAM" id="Phobius"/>
    </source>
</evidence>
<evidence type="ECO:0000313" key="5">
    <source>
        <dbReference type="Proteomes" id="UP000316806"/>
    </source>
</evidence>
<keyword evidence="3" id="KW-0732">Signal</keyword>
<feature type="transmembrane region" description="Helical" evidence="2">
    <location>
        <begin position="579"/>
        <end position="597"/>
    </location>
</feature>
<feature type="region of interest" description="Disordered" evidence="1">
    <location>
        <begin position="237"/>
        <end position="276"/>
    </location>
</feature>
<dbReference type="EMBL" id="CP040916">
    <property type="protein sequence ID" value="QDQ15574.1"/>
    <property type="molecule type" value="Genomic_DNA"/>
</dbReference>
<dbReference type="Proteomes" id="UP000316806">
    <property type="component" value="Chromosome"/>
</dbReference>
<feature type="transmembrane region" description="Helical" evidence="2">
    <location>
        <begin position="603"/>
        <end position="621"/>
    </location>
</feature>
<accession>A0A516RIW0</accession>
<dbReference type="RefSeq" id="WP_144322776.1">
    <property type="nucleotide sequence ID" value="NZ_CP040916.1"/>
</dbReference>
<evidence type="ECO:0008006" key="6">
    <source>
        <dbReference type="Google" id="ProtNLM"/>
    </source>
</evidence>
<reference evidence="4 5" key="1">
    <citation type="journal article" date="2019" name="J. Ind. Microbiol. Biotechnol.">
        <title>The complete genomic sequence of Streptomyces spectabilis NRRL-2792 and identification of secondary metabolite biosynthetic gene clusters.</title>
        <authorList>
            <person name="Sinha A."/>
            <person name="Phillips-Salemka S."/>
            <person name="Niraula T.A."/>
            <person name="Short K.A."/>
            <person name="Niraula N.P."/>
        </authorList>
    </citation>
    <scope>NUCLEOTIDE SEQUENCE [LARGE SCALE GENOMIC DNA]</scope>
    <source>
        <strain evidence="4 5">NRRL 2792</strain>
    </source>
</reference>
<protein>
    <recommendedName>
        <fullName evidence="6">IPT/TIG domain-containing protein</fullName>
    </recommendedName>
</protein>
<sequence>MGRARRRRLWGALLGAVLLVITATMPCVAMAGGAAAQAVAGAREESTPEPSATPASPSETQPVPDPSGTPTDGTDEPPPVDPTLGPSGEQVLQGETFTATGSDFDCSEGAGLAGPLAFSVEGRAPVPVMVAESGGFQQPVPVPENAAPGQYGMKAYCTAVPDAPVATAVFEVLEAARPDPQISLSPDSGPTGTHLTVGGTGFLCDAGARVNVLWDGQVLAGGTPSESGAVTVPLHVPTGASEGPHEVAMSCRTPEGVSDSASFSVDPPTDPKPREDPREVTIHMTGYPAVCVDGSIVIGGHRLDTWLDADSFEGGAGKGRWELIDLHAKIPTDMTGRQDVGLKCTGRDWEKAGEITLPARDQLTLFQLPLGSTRHPEGKKGPITPPSSTDPTHDHFGGAHRPGGNKRKQDKGGDGSSTAPKHEKKTEKDGDDPRGSTPDDPDLGLVGALRTPADVSWALKDLAGSVGMAVWFLVLVLLLERAFPSQLADNALGRWWLRRQQRRRSRPPRLPGWARVCGFALLGGSLAVWADAETGLSATTAIKTAGAAAGMLVILVAYEKTKDSLLSPRRNGFRSELRVVPAGLLLAGLMTAMSRFLEFPVPYVYGLVAVYMVLSSPRRGSGDPDDGLPKGQAILIGGICVLAAVVLLWVLGAPLLEAVRTEHVRPDSLRYALAYAVGLTVVAGIEVVVFGLLPLSGMDGHSLKDWNKPAWYALYLVGLTFFFHVLLHSLHPGVGSDLVVDGDLRWWTLAMATGLFVVFGAVSLALRWYAGRYERRPQTA</sequence>
<evidence type="ECO:0000256" key="1">
    <source>
        <dbReference type="SAM" id="MobiDB-lite"/>
    </source>
</evidence>
<organism evidence="4 5">
    <name type="scientific">Streptomyces spectabilis</name>
    <dbReference type="NCBI Taxonomy" id="68270"/>
    <lineage>
        <taxon>Bacteria</taxon>
        <taxon>Bacillati</taxon>
        <taxon>Actinomycetota</taxon>
        <taxon>Actinomycetes</taxon>
        <taxon>Kitasatosporales</taxon>
        <taxon>Streptomycetaceae</taxon>
        <taxon>Streptomyces</taxon>
    </lineage>
</organism>
<feature type="compositionally biased region" description="Basic and acidic residues" evidence="1">
    <location>
        <begin position="420"/>
        <end position="434"/>
    </location>
</feature>
<feature type="transmembrane region" description="Helical" evidence="2">
    <location>
        <begin position="672"/>
        <end position="697"/>
    </location>
</feature>
<feature type="transmembrane region" description="Helical" evidence="2">
    <location>
        <begin position="462"/>
        <end position="479"/>
    </location>
</feature>
<feature type="transmembrane region" description="Helical" evidence="2">
    <location>
        <begin position="709"/>
        <end position="727"/>
    </location>
</feature>
<feature type="transmembrane region" description="Helical" evidence="2">
    <location>
        <begin position="536"/>
        <end position="558"/>
    </location>
</feature>
<keyword evidence="2" id="KW-0812">Transmembrane</keyword>
<keyword evidence="2" id="KW-1133">Transmembrane helix</keyword>
<feature type="region of interest" description="Disordered" evidence="1">
    <location>
        <begin position="371"/>
        <end position="445"/>
    </location>
</feature>
<evidence type="ECO:0000313" key="4">
    <source>
        <dbReference type="EMBL" id="QDQ15574.1"/>
    </source>
</evidence>
<feature type="transmembrane region" description="Helical" evidence="2">
    <location>
        <begin position="512"/>
        <end position="530"/>
    </location>
</feature>